<reference evidence="4 5" key="1">
    <citation type="submission" date="2018-02" db="EMBL/GenBank/DDBJ databases">
        <title>Draft genome sequences of Elsinoe sp., causing black scab on jojoba.</title>
        <authorList>
            <person name="Stodart B."/>
            <person name="Jeffress S."/>
            <person name="Ash G."/>
            <person name="Arun Chinnappa K."/>
        </authorList>
    </citation>
    <scope>NUCLEOTIDE SEQUENCE [LARGE SCALE GENOMIC DNA]</scope>
    <source>
        <strain evidence="4 5">Hillstone_2</strain>
    </source>
</reference>
<dbReference type="AlphaFoldDB" id="A0A4U7ASU7"/>
<dbReference type="InterPro" id="IPR036305">
    <property type="entry name" value="RGS_sf"/>
</dbReference>
<evidence type="ECO:0000259" key="3">
    <source>
        <dbReference type="Pfam" id="PF00615"/>
    </source>
</evidence>
<gene>
    <name evidence="4" type="ORF">C1H76_6472</name>
</gene>
<proteinExistence type="predicted"/>
<keyword evidence="2" id="KW-0472">Membrane</keyword>
<feature type="compositionally biased region" description="Basic and acidic residues" evidence="1">
    <location>
        <begin position="145"/>
        <end position="163"/>
    </location>
</feature>
<dbReference type="EMBL" id="PTQR01000081">
    <property type="protein sequence ID" value="TKX21398.1"/>
    <property type="molecule type" value="Genomic_DNA"/>
</dbReference>
<feature type="transmembrane region" description="Helical" evidence="2">
    <location>
        <begin position="429"/>
        <end position="451"/>
    </location>
</feature>
<dbReference type="Proteomes" id="UP000308133">
    <property type="component" value="Unassembled WGS sequence"/>
</dbReference>
<sequence length="457" mass="50961">MVYSLLYRRPSRVSLSQASISGDEKQKSLSDSVITGSSRSSAGIPDALSFDRIINGGTCPPCTVRDFMNYMKYIEHDAENLQFYLWFRNYSERFFQLPKHEQALSPVWSTQRTEADTTAIHTNNKQLPASVAEFFQGTDFDNAPKTDDYPHDSFSEPRGHSSDTKPTLSFNDSHTDLSNTHTFSARSTDDTYASAGLQWAPFTTNPFREEISRIIAIYIAPDSPRQLNLSSREREAVLHALQNTTHPSAFHAATTSVEYTLRHQAHPNFIRWAICNGNRSRVVFARGLGVSVILLSLVASIVLALSSAPRAYRAVPLAGYLVGISTLIAAYKGMCVVLHGMHHRHVRPWELFGDEDAAAGGLEEVQTSNEPAAEKKFFFSRGSLVSEERNSYEDEPWVARYERRNLVRKVFDREVWIQEPALRGIQDTIFVQSLIGAAVVGGVLTGIFVAVPAGGFF</sequence>
<dbReference type="InterPro" id="IPR044926">
    <property type="entry name" value="RGS_subdomain_2"/>
</dbReference>
<evidence type="ECO:0000256" key="2">
    <source>
        <dbReference type="SAM" id="Phobius"/>
    </source>
</evidence>
<dbReference type="Gene3D" id="1.10.167.10">
    <property type="entry name" value="Regulator of G-protein Signalling 4, domain 2"/>
    <property type="match status" value="1"/>
</dbReference>
<dbReference type="PANTHER" id="PTHR39466">
    <property type="entry name" value="RGS DOMAIN-CONTAINING PROTEIN"/>
    <property type="match status" value="1"/>
</dbReference>
<dbReference type="PANTHER" id="PTHR39466:SF1">
    <property type="entry name" value="RGS DOMAIN-CONTAINING PROTEIN"/>
    <property type="match status" value="1"/>
</dbReference>
<name>A0A4U7ASU7_9PEZI</name>
<keyword evidence="2" id="KW-1133">Transmembrane helix</keyword>
<dbReference type="InterPro" id="IPR016137">
    <property type="entry name" value="RGS"/>
</dbReference>
<feature type="compositionally biased region" description="Polar residues" evidence="1">
    <location>
        <begin position="164"/>
        <end position="173"/>
    </location>
</feature>
<organism evidence="4 5">
    <name type="scientific">Elsinoe australis</name>
    <dbReference type="NCBI Taxonomy" id="40998"/>
    <lineage>
        <taxon>Eukaryota</taxon>
        <taxon>Fungi</taxon>
        <taxon>Dikarya</taxon>
        <taxon>Ascomycota</taxon>
        <taxon>Pezizomycotina</taxon>
        <taxon>Dothideomycetes</taxon>
        <taxon>Dothideomycetidae</taxon>
        <taxon>Myriangiales</taxon>
        <taxon>Elsinoaceae</taxon>
        <taxon>Elsinoe</taxon>
    </lineage>
</organism>
<feature type="domain" description="RGS" evidence="3">
    <location>
        <begin position="207"/>
        <end position="271"/>
    </location>
</feature>
<evidence type="ECO:0000313" key="4">
    <source>
        <dbReference type="EMBL" id="TKX21398.1"/>
    </source>
</evidence>
<evidence type="ECO:0000313" key="5">
    <source>
        <dbReference type="Proteomes" id="UP000308133"/>
    </source>
</evidence>
<accession>A0A4U7ASU7</accession>
<feature type="region of interest" description="Disordered" evidence="1">
    <location>
        <begin position="145"/>
        <end position="173"/>
    </location>
</feature>
<dbReference type="SUPFAM" id="SSF48097">
    <property type="entry name" value="Regulator of G-protein signaling, RGS"/>
    <property type="match status" value="1"/>
</dbReference>
<keyword evidence="2" id="KW-0812">Transmembrane</keyword>
<evidence type="ECO:0000256" key="1">
    <source>
        <dbReference type="SAM" id="MobiDB-lite"/>
    </source>
</evidence>
<feature type="transmembrane region" description="Helical" evidence="2">
    <location>
        <begin position="317"/>
        <end position="338"/>
    </location>
</feature>
<dbReference type="Pfam" id="PF00615">
    <property type="entry name" value="RGS"/>
    <property type="match status" value="1"/>
</dbReference>
<comment type="caution">
    <text evidence="4">The sequence shown here is derived from an EMBL/GenBank/DDBJ whole genome shotgun (WGS) entry which is preliminary data.</text>
</comment>
<protein>
    <recommendedName>
        <fullName evidence="3">RGS domain-containing protein</fullName>
    </recommendedName>
</protein>
<feature type="transmembrane region" description="Helical" evidence="2">
    <location>
        <begin position="283"/>
        <end position="305"/>
    </location>
</feature>